<evidence type="ECO:0000256" key="4">
    <source>
        <dbReference type="ARBA" id="ARBA00048391"/>
    </source>
</evidence>
<evidence type="ECO:0000313" key="8">
    <source>
        <dbReference type="EMBL" id="TKB49464.1"/>
    </source>
</evidence>
<evidence type="ECO:0000256" key="2">
    <source>
        <dbReference type="ARBA" id="ARBA00022679"/>
    </source>
</evidence>
<dbReference type="CDD" id="cd02440">
    <property type="entry name" value="AdoMet_MTases"/>
    <property type="match status" value="1"/>
</dbReference>
<dbReference type="InterPro" id="IPR029063">
    <property type="entry name" value="SAM-dependent_MTases_sf"/>
</dbReference>
<name>A0A4V5NXQ2_9GAMM</name>
<comment type="caution">
    <text evidence="8">The sequence shown here is derived from an EMBL/GenBank/DDBJ whole genome shotgun (WGS) entry which is preliminary data.</text>
</comment>
<evidence type="ECO:0000256" key="3">
    <source>
        <dbReference type="ARBA" id="ARBA00022691"/>
    </source>
</evidence>
<feature type="binding site" evidence="5">
    <location>
        <position position="140"/>
    </location>
    <ligand>
        <name>S-adenosyl-L-methionine</name>
        <dbReference type="ChEBI" id="CHEBI:59789"/>
    </ligand>
</feature>
<comment type="similarity">
    <text evidence="5">Belongs to the protein N5-glutamine methyltransferase family. PrmC subfamily.</text>
</comment>
<accession>A0A4V5NXQ2</accession>
<dbReference type="PANTHER" id="PTHR18895:SF74">
    <property type="entry name" value="MTRF1L RELEASE FACTOR GLUTAMINE METHYLTRANSFERASE"/>
    <property type="match status" value="1"/>
</dbReference>
<dbReference type="GO" id="GO:0102559">
    <property type="term" value="F:peptide chain release factor N(5)-glutamine methyltransferase activity"/>
    <property type="evidence" value="ECO:0007669"/>
    <property type="project" value="UniProtKB-EC"/>
</dbReference>
<keyword evidence="9" id="KW-1185">Reference proteome</keyword>
<dbReference type="Pfam" id="PF05175">
    <property type="entry name" value="MTS"/>
    <property type="match status" value="1"/>
</dbReference>
<dbReference type="EMBL" id="SWCI01000004">
    <property type="protein sequence ID" value="TKB49464.1"/>
    <property type="molecule type" value="Genomic_DNA"/>
</dbReference>
<feature type="binding site" evidence="5">
    <location>
        <position position="167"/>
    </location>
    <ligand>
        <name>S-adenosyl-L-methionine</name>
        <dbReference type="ChEBI" id="CHEBI:59789"/>
    </ligand>
</feature>
<feature type="binding site" evidence="5">
    <location>
        <position position="182"/>
    </location>
    <ligand>
        <name>S-adenosyl-L-methionine</name>
        <dbReference type="ChEBI" id="CHEBI:59789"/>
    </ligand>
</feature>
<dbReference type="NCBIfam" id="TIGR03534">
    <property type="entry name" value="RF_mod_PrmC"/>
    <property type="match status" value="1"/>
</dbReference>
<gene>
    <name evidence="5 8" type="primary">prmC</name>
    <name evidence="8" type="ORF">FCL40_09040</name>
</gene>
<dbReference type="PROSITE" id="PS00092">
    <property type="entry name" value="N6_MTASE"/>
    <property type="match status" value="1"/>
</dbReference>
<feature type="domain" description="Release factor glutamine methyltransferase N-terminal" evidence="7">
    <location>
        <begin position="5"/>
        <end position="73"/>
    </location>
</feature>
<dbReference type="Proteomes" id="UP000305674">
    <property type="component" value="Unassembled WGS sequence"/>
</dbReference>
<dbReference type="FunFam" id="1.10.8.10:FF:000032">
    <property type="entry name" value="Release factor glutamine methyltransferase"/>
    <property type="match status" value="1"/>
</dbReference>
<feature type="binding site" evidence="5">
    <location>
        <begin position="182"/>
        <end position="185"/>
    </location>
    <ligand>
        <name>substrate</name>
    </ligand>
</feature>
<evidence type="ECO:0000256" key="1">
    <source>
        <dbReference type="ARBA" id="ARBA00022603"/>
    </source>
</evidence>
<dbReference type="Gene3D" id="1.10.8.10">
    <property type="entry name" value="DNA helicase RuvA subunit, C-terminal domain"/>
    <property type="match status" value="1"/>
</dbReference>
<dbReference type="OrthoDB" id="9800643at2"/>
<dbReference type="InterPro" id="IPR004556">
    <property type="entry name" value="HemK-like"/>
</dbReference>
<dbReference type="HAMAP" id="MF_02126">
    <property type="entry name" value="RF_methyltr_PrmC"/>
    <property type="match status" value="1"/>
</dbReference>
<dbReference type="InterPro" id="IPR050320">
    <property type="entry name" value="N5-glutamine_MTase"/>
</dbReference>
<dbReference type="InterPro" id="IPR007848">
    <property type="entry name" value="Small_mtfrase_dom"/>
</dbReference>
<dbReference type="InterPro" id="IPR040758">
    <property type="entry name" value="PrmC_N"/>
</dbReference>
<evidence type="ECO:0000259" key="7">
    <source>
        <dbReference type="Pfam" id="PF17827"/>
    </source>
</evidence>
<protein>
    <recommendedName>
        <fullName evidence="5">Release factor glutamine methyltransferase</fullName>
        <shortName evidence="5">RF MTase</shortName>
        <ecNumber evidence="5">2.1.1.297</ecNumber>
    </recommendedName>
    <alternativeName>
        <fullName evidence="5">N5-glutamine methyltransferase PrmC</fullName>
    </alternativeName>
    <alternativeName>
        <fullName evidence="5">Protein-(glutamine-N5) MTase PrmC</fullName>
    </alternativeName>
    <alternativeName>
        <fullName evidence="5">Protein-glutamine N-methyltransferase PrmC</fullName>
    </alternativeName>
</protein>
<dbReference type="Gene3D" id="3.40.50.150">
    <property type="entry name" value="Vaccinia Virus protein VP39"/>
    <property type="match status" value="1"/>
</dbReference>
<dbReference type="SUPFAM" id="SSF53335">
    <property type="entry name" value="S-adenosyl-L-methionine-dependent methyltransferases"/>
    <property type="match status" value="1"/>
</dbReference>
<dbReference type="EC" id="2.1.1.297" evidence="5"/>
<dbReference type="GO" id="GO:0032259">
    <property type="term" value="P:methylation"/>
    <property type="evidence" value="ECO:0007669"/>
    <property type="project" value="UniProtKB-KW"/>
</dbReference>
<evidence type="ECO:0000256" key="5">
    <source>
        <dbReference type="HAMAP-Rule" id="MF_02126"/>
    </source>
</evidence>
<proteinExistence type="inferred from homology"/>
<dbReference type="AlphaFoldDB" id="A0A4V5NXQ2"/>
<dbReference type="Pfam" id="PF17827">
    <property type="entry name" value="PrmC_N"/>
    <property type="match status" value="1"/>
</dbReference>
<keyword evidence="3 5" id="KW-0949">S-adenosyl-L-methionine</keyword>
<organism evidence="8 9">
    <name type="scientific">Ferrimonas sediminicola</name>
    <dbReference type="NCBI Taxonomy" id="2569538"/>
    <lineage>
        <taxon>Bacteria</taxon>
        <taxon>Pseudomonadati</taxon>
        <taxon>Pseudomonadota</taxon>
        <taxon>Gammaproteobacteria</taxon>
        <taxon>Alteromonadales</taxon>
        <taxon>Ferrimonadaceae</taxon>
        <taxon>Ferrimonas</taxon>
    </lineage>
</organism>
<keyword evidence="2 5" id="KW-0808">Transferase</keyword>
<sequence>MRLDQALTHGADRLHGGDSPQLDAQLLLCFLLDRPRTYLYTWPERELTSEQLAQYEVLLARRAAGEPVAHITGVREFWSLPLKVNSSTLIPRPDTEALVEYALGLALPGGSAVVDLGTGTGAIALALASERPDWVVTAVDLKPEAVALAKVNRDALGLEVEILQSSWFGSLEGRRFDLVISNPPYIEAADPHLGQGDVRFEPLSALTSGEDGLVDITHIVEKGRQFLNDGGTMVLEHGYNQGAQVRALFGRFGYTEVGSGKDLAGRERYSFGRLAAATKEI</sequence>
<keyword evidence="1 5" id="KW-0489">Methyltransferase</keyword>
<dbReference type="PANTHER" id="PTHR18895">
    <property type="entry name" value="HEMK METHYLTRANSFERASE"/>
    <property type="match status" value="1"/>
</dbReference>
<dbReference type="FunFam" id="3.40.50.150:FF:000053">
    <property type="entry name" value="Release factor glutamine methyltransferase"/>
    <property type="match status" value="1"/>
</dbReference>
<reference evidence="8 9" key="1">
    <citation type="submission" date="2019-04" db="EMBL/GenBank/DDBJ databases">
        <authorList>
            <person name="Hwang J.C."/>
        </authorList>
    </citation>
    <scope>NUCLEOTIDE SEQUENCE [LARGE SCALE GENOMIC DNA]</scope>
    <source>
        <strain evidence="8 9">IMCC35001</strain>
    </source>
</reference>
<feature type="binding site" evidence="5">
    <location>
        <begin position="117"/>
        <end position="121"/>
    </location>
    <ligand>
        <name>S-adenosyl-L-methionine</name>
        <dbReference type="ChEBI" id="CHEBI:59789"/>
    </ligand>
</feature>
<dbReference type="InterPro" id="IPR002052">
    <property type="entry name" value="DNA_methylase_N6_adenine_CS"/>
</dbReference>
<dbReference type="NCBIfam" id="TIGR00536">
    <property type="entry name" value="hemK_fam"/>
    <property type="match status" value="1"/>
</dbReference>
<dbReference type="RefSeq" id="WP_136852944.1">
    <property type="nucleotide sequence ID" value="NZ_SWCI01000004.1"/>
</dbReference>
<evidence type="ECO:0000313" key="9">
    <source>
        <dbReference type="Proteomes" id="UP000305674"/>
    </source>
</evidence>
<comment type="catalytic activity">
    <reaction evidence="4 5">
        <text>L-glutaminyl-[peptide chain release factor] + S-adenosyl-L-methionine = N(5)-methyl-L-glutaminyl-[peptide chain release factor] + S-adenosyl-L-homocysteine + H(+)</text>
        <dbReference type="Rhea" id="RHEA:42896"/>
        <dbReference type="Rhea" id="RHEA-COMP:10271"/>
        <dbReference type="Rhea" id="RHEA-COMP:10272"/>
        <dbReference type="ChEBI" id="CHEBI:15378"/>
        <dbReference type="ChEBI" id="CHEBI:30011"/>
        <dbReference type="ChEBI" id="CHEBI:57856"/>
        <dbReference type="ChEBI" id="CHEBI:59789"/>
        <dbReference type="ChEBI" id="CHEBI:61891"/>
        <dbReference type="EC" id="2.1.1.297"/>
    </reaction>
</comment>
<dbReference type="InterPro" id="IPR019874">
    <property type="entry name" value="RF_methyltr_PrmC"/>
</dbReference>
<dbReference type="GO" id="GO:0003676">
    <property type="term" value="F:nucleic acid binding"/>
    <property type="evidence" value="ECO:0007669"/>
    <property type="project" value="InterPro"/>
</dbReference>
<comment type="function">
    <text evidence="5">Methylates the class 1 translation termination release factors RF1/PrfA and RF2/PrfB on the glutamine residue of the universally conserved GGQ motif.</text>
</comment>
<evidence type="ECO:0000259" key="6">
    <source>
        <dbReference type="Pfam" id="PF05175"/>
    </source>
</evidence>
<feature type="domain" description="Methyltransferase small" evidence="6">
    <location>
        <begin position="111"/>
        <end position="188"/>
    </location>
</feature>